<proteinExistence type="predicted"/>
<gene>
    <name evidence="3" type="ORF">HLH27_13305</name>
</gene>
<protein>
    <submittedName>
        <fullName evidence="3">Uncharacterized protein</fullName>
    </submittedName>
</protein>
<sequence>MRRFLTFGAITLMQGVAIAPVGALAQSVGYGSYDNRDSGTYASPAPPTVGQDGSYPSGQYGYAGPQTYPSQAYPSQAYPTQSYPTQSYPAQSYPAQPRPARPVPPQATSPDTVCTGGRFFDHMTKTCESP</sequence>
<keyword evidence="4" id="KW-1185">Reference proteome</keyword>
<dbReference type="EMBL" id="JABEQK010000010">
    <property type="protein sequence ID" value="MBB2205985.1"/>
    <property type="molecule type" value="Genomic_DNA"/>
</dbReference>
<feature type="signal peptide" evidence="2">
    <location>
        <begin position="1"/>
        <end position="25"/>
    </location>
</feature>
<keyword evidence="2" id="KW-0732">Signal</keyword>
<organism evidence="3 4">
    <name type="scientific">Gluconacetobacter takamatsuzukensis</name>
    <dbReference type="NCBI Taxonomy" id="1286190"/>
    <lineage>
        <taxon>Bacteria</taxon>
        <taxon>Pseudomonadati</taxon>
        <taxon>Pseudomonadota</taxon>
        <taxon>Alphaproteobacteria</taxon>
        <taxon>Acetobacterales</taxon>
        <taxon>Acetobacteraceae</taxon>
        <taxon>Gluconacetobacter</taxon>
    </lineage>
</organism>
<evidence type="ECO:0000256" key="2">
    <source>
        <dbReference type="SAM" id="SignalP"/>
    </source>
</evidence>
<evidence type="ECO:0000313" key="4">
    <source>
        <dbReference type="Proteomes" id="UP000540556"/>
    </source>
</evidence>
<feature type="region of interest" description="Disordered" evidence="1">
    <location>
        <begin position="33"/>
        <end position="115"/>
    </location>
</feature>
<dbReference type="AlphaFoldDB" id="A0A7W4KFK4"/>
<dbReference type="Proteomes" id="UP000540556">
    <property type="component" value="Unassembled WGS sequence"/>
</dbReference>
<feature type="compositionally biased region" description="Polar residues" evidence="1">
    <location>
        <begin position="67"/>
        <end position="90"/>
    </location>
</feature>
<evidence type="ECO:0000256" key="1">
    <source>
        <dbReference type="SAM" id="MobiDB-lite"/>
    </source>
</evidence>
<comment type="caution">
    <text evidence="3">The sequence shown here is derived from an EMBL/GenBank/DDBJ whole genome shotgun (WGS) entry which is preliminary data.</text>
</comment>
<feature type="chain" id="PRO_5031333300" evidence="2">
    <location>
        <begin position="26"/>
        <end position="130"/>
    </location>
</feature>
<reference evidence="3 4" key="1">
    <citation type="submission" date="2020-04" db="EMBL/GenBank/DDBJ databases">
        <title>Description of novel Gluconacetobacter.</title>
        <authorList>
            <person name="Sombolestani A."/>
        </authorList>
    </citation>
    <scope>NUCLEOTIDE SEQUENCE [LARGE SCALE GENOMIC DNA]</scope>
    <source>
        <strain evidence="3 4">LMG 27800</strain>
    </source>
</reference>
<evidence type="ECO:0000313" key="3">
    <source>
        <dbReference type="EMBL" id="MBB2205985.1"/>
    </source>
</evidence>
<accession>A0A7W4KFK4</accession>
<name>A0A7W4KFK4_9PROT</name>
<dbReference type="RefSeq" id="WP_182950518.1">
    <property type="nucleotide sequence ID" value="NZ_JABEQK010000010.1"/>
</dbReference>
<feature type="compositionally biased region" description="Pro residues" evidence="1">
    <location>
        <begin position="96"/>
        <end position="107"/>
    </location>
</feature>